<reference evidence="1" key="1">
    <citation type="submission" date="2011-01" db="EMBL/GenBank/DDBJ databases">
        <authorList>
            <person name="Muzny D."/>
            <person name="Qin X."/>
            <person name="Buhay C."/>
            <person name="Dugan-Rocha S."/>
            <person name="Ding Y."/>
            <person name="Chen G."/>
            <person name="Hawes A."/>
            <person name="Holder M."/>
            <person name="Jhangiani S."/>
            <person name="Johnson A."/>
            <person name="Khan Z."/>
            <person name="Li Z."/>
            <person name="Liu W."/>
            <person name="Liu X."/>
            <person name="Perez L."/>
            <person name="Shen H."/>
            <person name="Wang Q."/>
            <person name="Watt J."/>
            <person name="Xi L."/>
            <person name="Xin Y."/>
            <person name="Zhou J."/>
            <person name="Deng J."/>
            <person name="Jiang H."/>
            <person name="Liu Y."/>
            <person name="Qu J."/>
            <person name="Song X.-Z."/>
            <person name="Zhang L."/>
            <person name="Villasana D."/>
            <person name="Johnson A."/>
            <person name="Liu J."/>
            <person name="Liyanage D."/>
            <person name="Lorensuhewa L."/>
            <person name="Robinson T."/>
            <person name="Song A."/>
            <person name="Song B.-B."/>
            <person name="Dinh H."/>
            <person name="Thornton R."/>
            <person name="Coyle M."/>
            <person name="Francisco L."/>
            <person name="Jackson L."/>
            <person name="Javaid M."/>
            <person name="Korchina V."/>
            <person name="Kovar C."/>
            <person name="Mata R."/>
            <person name="Mathew T."/>
            <person name="Ngo R."/>
            <person name="Nguyen L."/>
            <person name="Nguyen N."/>
            <person name="Okwuonu G."/>
            <person name="Ongeri F."/>
            <person name="Pham C."/>
            <person name="Simmons D."/>
            <person name="Wilczek-Boney K."/>
            <person name="Hale W."/>
            <person name="Jakkamsetti A."/>
            <person name="Pham P."/>
            <person name="Ruth R."/>
            <person name="San Lucas F."/>
            <person name="Warren J."/>
            <person name="Zhang J."/>
            <person name="Zhao Z."/>
            <person name="Zhou C."/>
            <person name="Zhu D."/>
            <person name="Lee S."/>
            <person name="Bess C."/>
            <person name="Blankenburg K."/>
            <person name="Forbes L."/>
            <person name="Fu Q."/>
            <person name="Gubbala S."/>
            <person name="Hirani K."/>
            <person name="Jayaseelan J.C."/>
            <person name="Lara F."/>
            <person name="Munidasa M."/>
            <person name="Palculict T."/>
            <person name="Patil S."/>
            <person name="Pu L.-L."/>
            <person name="Saada N."/>
            <person name="Tang L."/>
            <person name="Weissenberger G."/>
            <person name="Zhu Y."/>
            <person name="Hemphill L."/>
            <person name="Shang Y."/>
            <person name="Youmans B."/>
            <person name="Ayvaz T."/>
            <person name="Ross M."/>
            <person name="Santibanez J."/>
            <person name="Aqrawi P."/>
            <person name="Gross S."/>
            <person name="Joshi V."/>
            <person name="Fowler G."/>
            <person name="Nazareth L."/>
            <person name="Reid J."/>
            <person name="Worley K."/>
            <person name="Petrosino J."/>
            <person name="Highlander S."/>
            <person name="Gibbs R."/>
        </authorList>
    </citation>
    <scope>NUCLEOTIDE SEQUENCE [LARGE SCALE GENOMIC DNA]</scope>
    <source>
        <strain evidence="1">ATCC 19414</strain>
    </source>
</reference>
<comment type="caution">
    <text evidence="1">The sequence shown here is derived from an EMBL/GenBank/DDBJ whole genome shotgun (WGS) entry which is preliminary data.</text>
</comment>
<evidence type="ECO:0000313" key="1">
    <source>
        <dbReference type="EMBL" id="EFY08372.1"/>
    </source>
</evidence>
<organism evidence="1 2">
    <name type="scientific">Erysipelothrix rhusiopathiae ATCC 19414</name>
    <dbReference type="NCBI Taxonomy" id="525280"/>
    <lineage>
        <taxon>Bacteria</taxon>
        <taxon>Bacillati</taxon>
        <taxon>Bacillota</taxon>
        <taxon>Erysipelotrichia</taxon>
        <taxon>Erysipelotrichales</taxon>
        <taxon>Erysipelotrichaceae</taxon>
        <taxon>Erysipelothrix</taxon>
    </lineage>
</organism>
<protein>
    <submittedName>
        <fullName evidence="1">Uncharacterized protein</fullName>
    </submittedName>
</protein>
<name>E7FXZ8_ERYRH</name>
<proteinExistence type="predicted"/>
<dbReference type="Proteomes" id="UP000003028">
    <property type="component" value="Unassembled WGS sequence"/>
</dbReference>
<keyword evidence="2" id="KW-1185">Reference proteome</keyword>
<evidence type="ECO:0000313" key="2">
    <source>
        <dbReference type="Proteomes" id="UP000003028"/>
    </source>
</evidence>
<gene>
    <name evidence="1" type="ORF">HMPREF0357_11525</name>
</gene>
<accession>E7FXZ8</accession>
<dbReference type="EMBL" id="ACLK02000003">
    <property type="protein sequence ID" value="EFY08372.1"/>
    <property type="molecule type" value="Genomic_DNA"/>
</dbReference>
<dbReference type="AlphaFoldDB" id="E7FXZ8"/>
<sequence>MYVSYKSPFDYYNLEVTEYKGKKSRIKILLLLSITYLEHFYNNECDIRSQSVIESEQFFEDNNTKQTKNS</sequence>